<evidence type="ECO:0000313" key="1">
    <source>
        <dbReference type="EMBL" id="MST85257.1"/>
    </source>
</evidence>
<accession>A0A7K0KH43</accession>
<gene>
    <name evidence="1" type="ORF">FYJ73_11375</name>
</gene>
<keyword evidence="2" id="KW-1185">Reference proteome</keyword>
<dbReference type="AlphaFoldDB" id="A0A7K0KH43"/>
<dbReference type="InterPro" id="IPR029057">
    <property type="entry name" value="PRTase-like"/>
</dbReference>
<reference evidence="1 2" key="1">
    <citation type="submission" date="2019-08" db="EMBL/GenBank/DDBJ databases">
        <title>In-depth cultivation of the pig gut microbiome towards novel bacterial diversity and tailored functional studies.</title>
        <authorList>
            <person name="Wylensek D."/>
            <person name="Hitch T.C.A."/>
            <person name="Clavel T."/>
        </authorList>
    </citation>
    <scope>NUCLEOTIDE SEQUENCE [LARGE SCALE GENOMIC DNA]</scope>
    <source>
        <strain evidence="1 2">LKV-178-WT-2A</strain>
    </source>
</reference>
<name>A0A7K0KH43_9BACT</name>
<dbReference type="EMBL" id="VUNG01000032">
    <property type="protein sequence ID" value="MST85257.1"/>
    <property type="molecule type" value="Genomic_DNA"/>
</dbReference>
<dbReference type="Gene3D" id="3.40.50.2020">
    <property type="match status" value="1"/>
</dbReference>
<sequence>MRKNLDENIKRQLEKKMTHFIKYFPVRIRNVGEDAILNRQLMWDFKDGKGEATEQVAQMTADYLKEEFGESVTDILLVTIPASTQAKNETRYKSFCNRVSELTGIANGYDHIKVAEDRLAVHEQRRSKRISTAAVLEFDGDFFKGKKIVCWDDCVTTGISYSTFANKLEEMGGNVLQGVFLGRTSYRYNK</sequence>
<evidence type="ECO:0000313" key="2">
    <source>
        <dbReference type="Proteomes" id="UP000438914"/>
    </source>
</evidence>
<proteinExistence type="predicted"/>
<protein>
    <submittedName>
        <fullName evidence="1">Ribonucleotide-diphosphate reductase subunit alpha</fullName>
    </submittedName>
</protein>
<organism evidence="1 2">
    <name type="scientific">Hallella mizrahii</name>
    <dbReference type="NCBI Taxonomy" id="2606637"/>
    <lineage>
        <taxon>Bacteria</taxon>
        <taxon>Pseudomonadati</taxon>
        <taxon>Bacteroidota</taxon>
        <taxon>Bacteroidia</taxon>
        <taxon>Bacteroidales</taxon>
        <taxon>Prevotellaceae</taxon>
        <taxon>Hallella</taxon>
    </lineage>
</organism>
<dbReference type="SUPFAM" id="SSF53271">
    <property type="entry name" value="PRTase-like"/>
    <property type="match status" value="1"/>
</dbReference>
<dbReference type="RefSeq" id="WP_154534843.1">
    <property type="nucleotide sequence ID" value="NZ_VUNG01000032.1"/>
</dbReference>
<dbReference type="Proteomes" id="UP000438914">
    <property type="component" value="Unassembled WGS sequence"/>
</dbReference>
<comment type="caution">
    <text evidence="1">The sequence shown here is derived from an EMBL/GenBank/DDBJ whole genome shotgun (WGS) entry which is preliminary data.</text>
</comment>